<dbReference type="Gramene" id="TraesJAG2A03G00618040.1">
    <property type="protein sequence ID" value="TraesJAG2A03G00618040.1"/>
    <property type="gene ID" value="TraesJAG2A03G00618040"/>
</dbReference>
<dbReference type="Gramene" id="TraesMAC7A03G03973630.1">
    <property type="protein sequence ID" value="TraesMAC7A03G03973630.1"/>
    <property type="gene ID" value="TraesMAC7A03G03973630"/>
</dbReference>
<organism evidence="1">
    <name type="scientific">Triticum aestivum</name>
    <name type="common">Wheat</name>
    <dbReference type="NCBI Taxonomy" id="4565"/>
    <lineage>
        <taxon>Eukaryota</taxon>
        <taxon>Viridiplantae</taxon>
        <taxon>Streptophyta</taxon>
        <taxon>Embryophyta</taxon>
        <taxon>Tracheophyta</taxon>
        <taxon>Spermatophyta</taxon>
        <taxon>Magnoliopsida</taxon>
        <taxon>Liliopsida</taxon>
        <taxon>Poales</taxon>
        <taxon>Poaceae</taxon>
        <taxon>BOP clade</taxon>
        <taxon>Pooideae</taxon>
        <taxon>Triticodae</taxon>
        <taxon>Triticeae</taxon>
        <taxon>Triticinae</taxon>
        <taxon>Triticum</taxon>
    </lineage>
</organism>
<dbReference type="Gramene" id="TraesRN7A0100965600.1">
    <property type="protein sequence ID" value="TraesRN7A0100965600.1"/>
    <property type="gene ID" value="TraesRN7A0100965600"/>
</dbReference>
<dbReference type="Proteomes" id="UP000019116">
    <property type="component" value="Chromosome 7A"/>
</dbReference>
<dbReference type="Gramene" id="TraesRN7A0100965700.1">
    <property type="protein sequence ID" value="TraesRN7A0100965700.1"/>
    <property type="gene ID" value="TraesRN7A0100965700"/>
</dbReference>
<dbReference type="EnsemblPlants" id="TraesCS2A02G125900.1">
    <property type="protein sequence ID" value="TraesCS2A02G125900.1"/>
    <property type="gene ID" value="TraesCS2A02G125900"/>
</dbReference>
<dbReference type="EnsemblPlants" id="TraesCS7A02G404500.1">
    <property type="protein sequence ID" value="TraesCS7A02G404500.1"/>
    <property type="gene ID" value="TraesCS7A02G404500"/>
</dbReference>
<dbReference type="Gramene" id="TraesLDM7A03G03978180.1">
    <property type="protein sequence ID" value="TraesLDM7A03G03978180.1"/>
    <property type="gene ID" value="TraesLDM7A03G03978180"/>
</dbReference>
<evidence type="ECO:0000313" key="2">
    <source>
        <dbReference type="Proteomes" id="UP000019116"/>
    </source>
</evidence>
<protein>
    <submittedName>
        <fullName evidence="1">Uncharacterized protein</fullName>
    </submittedName>
</protein>
<accession>A0A341Q6Q0</accession>
<dbReference type="Gramene" id="TraesJAG7A03G03956730.1">
    <property type="protein sequence ID" value="TraesJAG7A03G03956730.1"/>
    <property type="gene ID" value="TraesJAG7A03G03956730"/>
</dbReference>
<sequence length="106" mass="11945">MAAMPAAAACSWRKDIGREDKISLDSGSSSHRPTATTTVAGFVSVARRPYSKSNQWFAHVSLLSASRWLAWPAASLVDERHAREQWRPILPNRWWSLVQVSNRKQV</sequence>
<name>A0A341Q6Q0_WHEAT</name>
<dbReference type="Gramene" id="TraesNOR7A03G04018370.1">
    <property type="protein sequence ID" value="TraesNOR7A03G04018370.1"/>
    <property type="gene ID" value="TraesNOR7A03G04018370"/>
</dbReference>
<reference evidence="1" key="1">
    <citation type="submission" date="2018-08" db="EMBL/GenBank/DDBJ databases">
        <authorList>
            <person name="Rossello M."/>
        </authorList>
    </citation>
    <scope>NUCLEOTIDE SEQUENCE [LARGE SCALE GENOMIC DNA]</scope>
    <source>
        <strain evidence="1">cv. Chinese Spring</strain>
    </source>
</reference>
<dbReference type="Gramene" id="TraesCS7A02G404500.1">
    <property type="protein sequence ID" value="TraesCS7A02G404500.1"/>
    <property type="gene ID" value="TraesCS7A02G404500"/>
</dbReference>
<dbReference type="Gramene" id="TraesNOR2A03G00626870.1">
    <property type="protein sequence ID" value="TraesNOR2A03G00626870.1"/>
    <property type="gene ID" value="TraesNOR2A03G00626870"/>
</dbReference>
<dbReference type="Gramene" id="TraesCS7A03G0979700.1">
    <property type="protein sequence ID" value="TraesCS7A03G0979700.1.CDS"/>
    <property type="gene ID" value="TraesCS7A03G0979700"/>
</dbReference>
<evidence type="ECO:0000313" key="1">
    <source>
        <dbReference type="EnsemblPlants" id="TraesCS2A02G125900.1"/>
    </source>
</evidence>
<reference evidence="1" key="2">
    <citation type="submission" date="2018-10" db="UniProtKB">
        <authorList>
            <consortium name="EnsemblPlants"/>
        </authorList>
    </citation>
    <scope>IDENTIFICATION</scope>
</reference>
<dbReference type="Gramene" id="TraesJUL7A03G04011700.1">
    <property type="protein sequence ID" value="TraesJUL7A03G04011700.1"/>
    <property type="gene ID" value="TraesJUL7A03G04011700"/>
</dbReference>
<dbReference type="Gramene" id="TraesLAC7A03G03928690.1">
    <property type="protein sequence ID" value="TraesLAC7A03G03928690.1"/>
    <property type="gene ID" value="TraesLAC7A03G03928690"/>
</dbReference>
<dbReference type="Gramene" id="TraesCS2A03G0258800.1">
    <property type="protein sequence ID" value="TraesCS2A03G0258800.1.CDS"/>
    <property type="gene ID" value="TraesCS2A03G0258800"/>
</dbReference>
<dbReference type="Gramene" id="TraesSYM7A03G03928720.1">
    <property type="protein sequence ID" value="TraesSYM7A03G03928720.1"/>
    <property type="gene ID" value="TraesSYM7A03G03928720"/>
</dbReference>
<proteinExistence type="predicted"/>
<dbReference type="Gramene" id="TraesARI7A03G03948830.1">
    <property type="protein sequence ID" value="TraesARI7A03G03948830.1"/>
    <property type="gene ID" value="TraesARI7A03G03948830"/>
</dbReference>
<dbReference type="Gramene" id="TraesCS2A02G125900.1">
    <property type="protein sequence ID" value="TraesCS2A02G125900.1"/>
    <property type="gene ID" value="TraesCS2A02G125900"/>
</dbReference>
<dbReference type="AlphaFoldDB" id="A0A341Q6Q0"/>
<dbReference type="Proteomes" id="UP000019116">
    <property type="component" value="Chromosome 2A"/>
</dbReference>
<keyword evidence="2" id="KW-1185">Reference proteome</keyword>